<proteinExistence type="predicted"/>
<evidence type="ECO:0000256" key="1">
    <source>
        <dbReference type="SAM" id="MobiDB-lite"/>
    </source>
</evidence>
<feature type="region of interest" description="Disordered" evidence="1">
    <location>
        <begin position="56"/>
        <end position="80"/>
    </location>
</feature>
<feature type="region of interest" description="Disordered" evidence="1">
    <location>
        <begin position="106"/>
        <end position="147"/>
    </location>
</feature>
<feature type="compositionally biased region" description="Basic and acidic residues" evidence="1">
    <location>
        <begin position="56"/>
        <end position="67"/>
    </location>
</feature>
<evidence type="ECO:0000313" key="2">
    <source>
        <dbReference type="EMBL" id="GER50154.1"/>
    </source>
</evidence>
<dbReference type="Proteomes" id="UP000325081">
    <property type="component" value="Unassembled WGS sequence"/>
</dbReference>
<evidence type="ECO:0000313" key="3">
    <source>
        <dbReference type="Proteomes" id="UP000325081"/>
    </source>
</evidence>
<sequence>MQATVDPQSSPSSVRVSTALSISAQNNTPSPDAVLVDPRPLEKEKSALMEFETVERTHQTTQLEKKPTGPAKTWKRMGNKSGRLLREPVIPIVIDNVSGLKRTSAECELPSSSKDAKLLKPDTIHKPQEDSEKVGVASLEWHPSGQC</sequence>
<dbReference type="AlphaFoldDB" id="A0A5A7R1C5"/>
<organism evidence="2 3">
    <name type="scientific">Striga asiatica</name>
    <name type="common">Asiatic witchweed</name>
    <name type="synonym">Buchnera asiatica</name>
    <dbReference type="NCBI Taxonomy" id="4170"/>
    <lineage>
        <taxon>Eukaryota</taxon>
        <taxon>Viridiplantae</taxon>
        <taxon>Streptophyta</taxon>
        <taxon>Embryophyta</taxon>
        <taxon>Tracheophyta</taxon>
        <taxon>Spermatophyta</taxon>
        <taxon>Magnoliopsida</taxon>
        <taxon>eudicotyledons</taxon>
        <taxon>Gunneridae</taxon>
        <taxon>Pentapetalae</taxon>
        <taxon>asterids</taxon>
        <taxon>lamiids</taxon>
        <taxon>Lamiales</taxon>
        <taxon>Orobanchaceae</taxon>
        <taxon>Buchnereae</taxon>
        <taxon>Striga</taxon>
    </lineage>
</organism>
<keyword evidence="3" id="KW-1185">Reference proteome</keyword>
<accession>A0A5A7R1C5</accession>
<feature type="region of interest" description="Disordered" evidence="1">
    <location>
        <begin position="1"/>
        <end position="41"/>
    </location>
</feature>
<feature type="compositionally biased region" description="Basic and acidic residues" evidence="1">
    <location>
        <begin position="114"/>
        <end position="133"/>
    </location>
</feature>
<reference evidence="3" key="1">
    <citation type="journal article" date="2019" name="Curr. Biol.">
        <title>Genome Sequence of Striga asiatica Provides Insight into the Evolution of Plant Parasitism.</title>
        <authorList>
            <person name="Yoshida S."/>
            <person name="Kim S."/>
            <person name="Wafula E.K."/>
            <person name="Tanskanen J."/>
            <person name="Kim Y.M."/>
            <person name="Honaas L."/>
            <person name="Yang Z."/>
            <person name="Spallek T."/>
            <person name="Conn C.E."/>
            <person name="Ichihashi Y."/>
            <person name="Cheong K."/>
            <person name="Cui S."/>
            <person name="Der J.P."/>
            <person name="Gundlach H."/>
            <person name="Jiao Y."/>
            <person name="Hori C."/>
            <person name="Ishida J.K."/>
            <person name="Kasahara H."/>
            <person name="Kiba T."/>
            <person name="Kim M.S."/>
            <person name="Koo N."/>
            <person name="Laohavisit A."/>
            <person name="Lee Y.H."/>
            <person name="Lumba S."/>
            <person name="McCourt P."/>
            <person name="Mortimer J.C."/>
            <person name="Mutuku J.M."/>
            <person name="Nomura T."/>
            <person name="Sasaki-Sekimoto Y."/>
            <person name="Seto Y."/>
            <person name="Wang Y."/>
            <person name="Wakatake T."/>
            <person name="Sakakibara H."/>
            <person name="Demura T."/>
            <person name="Yamaguchi S."/>
            <person name="Yoneyama K."/>
            <person name="Manabe R.I."/>
            <person name="Nelson D.C."/>
            <person name="Schulman A.H."/>
            <person name="Timko M.P."/>
            <person name="dePamphilis C.W."/>
            <person name="Choi D."/>
            <person name="Shirasu K."/>
        </authorList>
    </citation>
    <scope>NUCLEOTIDE SEQUENCE [LARGE SCALE GENOMIC DNA]</scope>
    <source>
        <strain evidence="3">cv. UVA1</strain>
    </source>
</reference>
<comment type="caution">
    <text evidence="2">The sequence shown here is derived from an EMBL/GenBank/DDBJ whole genome shotgun (WGS) entry which is preliminary data.</text>
</comment>
<gene>
    <name evidence="2" type="ORF">STAS_27438</name>
</gene>
<dbReference type="EMBL" id="BKCP01009070">
    <property type="protein sequence ID" value="GER50154.1"/>
    <property type="molecule type" value="Genomic_DNA"/>
</dbReference>
<feature type="compositionally biased region" description="Polar residues" evidence="1">
    <location>
        <begin position="1"/>
        <end position="30"/>
    </location>
</feature>
<name>A0A5A7R1C5_STRAF</name>
<dbReference type="OrthoDB" id="928118at2759"/>
<protein>
    <submittedName>
        <fullName evidence="2">Uncharacterized protein</fullName>
    </submittedName>
</protein>